<name>A0A433N7B0_CHLFR</name>
<accession>A0A433N7B0</accession>
<evidence type="ECO:0000313" key="3">
    <source>
        <dbReference type="Proteomes" id="UP000268857"/>
    </source>
</evidence>
<keyword evidence="1" id="KW-0472">Membrane</keyword>
<keyword evidence="3" id="KW-1185">Reference proteome</keyword>
<evidence type="ECO:0000313" key="2">
    <source>
        <dbReference type="EMBL" id="RUR77488.1"/>
    </source>
</evidence>
<organism evidence="2 3">
    <name type="scientific">Chlorogloeopsis fritschii PCC 6912</name>
    <dbReference type="NCBI Taxonomy" id="211165"/>
    <lineage>
        <taxon>Bacteria</taxon>
        <taxon>Bacillati</taxon>
        <taxon>Cyanobacteriota</taxon>
        <taxon>Cyanophyceae</taxon>
        <taxon>Nostocales</taxon>
        <taxon>Chlorogloeopsidaceae</taxon>
        <taxon>Chlorogloeopsis</taxon>
    </lineage>
</organism>
<comment type="caution">
    <text evidence="2">The sequence shown here is derived from an EMBL/GenBank/DDBJ whole genome shotgun (WGS) entry which is preliminary data.</text>
</comment>
<feature type="transmembrane region" description="Helical" evidence="1">
    <location>
        <begin position="41"/>
        <end position="58"/>
    </location>
</feature>
<sequence>MLALPQATSQLAPRNSTQDSIKKELIFLAPDFFFIKNLTKYAYITSAVILYLLFKVFTKVNITNQLVHYSL</sequence>
<reference evidence="2 3" key="1">
    <citation type="journal article" date="2019" name="Genome Biol. Evol.">
        <title>Day and night: Metabolic profiles and evolutionary relationships of six axenic non-marine cyanobacteria.</title>
        <authorList>
            <person name="Will S.E."/>
            <person name="Henke P."/>
            <person name="Boedeker C."/>
            <person name="Huang S."/>
            <person name="Brinkmann H."/>
            <person name="Rohde M."/>
            <person name="Jarek M."/>
            <person name="Friedl T."/>
            <person name="Seufert S."/>
            <person name="Schumacher M."/>
            <person name="Overmann J."/>
            <person name="Neumann-Schaal M."/>
            <person name="Petersen J."/>
        </authorList>
    </citation>
    <scope>NUCLEOTIDE SEQUENCE [LARGE SCALE GENOMIC DNA]</scope>
    <source>
        <strain evidence="2 3">PCC 6912</strain>
    </source>
</reference>
<evidence type="ECO:0000256" key="1">
    <source>
        <dbReference type="SAM" id="Phobius"/>
    </source>
</evidence>
<dbReference type="EMBL" id="RSCJ01000017">
    <property type="protein sequence ID" value="RUR77488.1"/>
    <property type="molecule type" value="Genomic_DNA"/>
</dbReference>
<keyword evidence="1" id="KW-0812">Transmembrane</keyword>
<dbReference type="AlphaFoldDB" id="A0A433N7B0"/>
<dbReference type="Proteomes" id="UP000268857">
    <property type="component" value="Unassembled WGS sequence"/>
</dbReference>
<dbReference type="STRING" id="211165.GCA_000317285_02792"/>
<protein>
    <submittedName>
        <fullName evidence="2">Uncharacterized protein</fullName>
    </submittedName>
</protein>
<gene>
    <name evidence="2" type="ORF">PCC6912_38790</name>
</gene>
<proteinExistence type="predicted"/>
<keyword evidence="1" id="KW-1133">Transmembrane helix</keyword>